<accession>A0A5B7GBI0</accession>
<reference evidence="1 2" key="1">
    <citation type="submission" date="2019-05" db="EMBL/GenBank/DDBJ databases">
        <title>Another draft genome of Portunus trituberculatus and its Hox gene families provides insights of decapod evolution.</title>
        <authorList>
            <person name="Jeong J.-H."/>
            <person name="Song I."/>
            <person name="Kim S."/>
            <person name="Choi T."/>
            <person name="Kim D."/>
            <person name="Ryu S."/>
            <person name="Kim W."/>
        </authorList>
    </citation>
    <scope>NUCLEOTIDE SEQUENCE [LARGE SCALE GENOMIC DNA]</scope>
    <source>
        <tissue evidence="1">Muscle</tissue>
    </source>
</reference>
<organism evidence="1 2">
    <name type="scientific">Portunus trituberculatus</name>
    <name type="common">Swimming crab</name>
    <name type="synonym">Neptunus trituberculatus</name>
    <dbReference type="NCBI Taxonomy" id="210409"/>
    <lineage>
        <taxon>Eukaryota</taxon>
        <taxon>Metazoa</taxon>
        <taxon>Ecdysozoa</taxon>
        <taxon>Arthropoda</taxon>
        <taxon>Crustacea</taxon>
        <taxon>Multicrustacea</taxon>
        <taxon>Malacostraca</taxon>
        <taxon>Eumalacostraca</taxon>
        <taxon>Eucarida</taxon>
        <taxon>Decapoda</taxon>
        <taxon>Pleocyemata</taxon>
        <taxon>Brachyura</taxon>
        <taxon>Eubrachyura</taxon>
        <taxon>Portunoidea</taxon>
        <taxon>Portunidae</taxon>
        <taxon>Portuninae</taxon>
        <taxon>Portunus</taxon>
    </lineage>
</organism>
<sequence length="68" mass="8020">MLLSISYEVKQFIETQRMVPTKILTSRDNTFLSRIKRFVPQLVVPLLQPNRHTLLIIELSSLYKFRTG</sequence>
<evidence type="ECO:0000313" key="2">
    <source>
        <dbReference type="Proteomes" id="UP000324222"/>
    </source>
</evidence>
<gene>
    <name evidence="1" type="ORF">E2C01_048940</name>
</gene>
<dbReference type="EMBL" id="VSRR010012815">
    <property type="protein sequence ID" value="MPC55009.1"/>
    <property type="molecule type" value="Genomic_DNA"/>
</dbReference>
<evidence type="ECO:0000313" key="1">
    <source>
        <dbReference type="EMBL" id="MPC55009.1"/>
    </source>
</evidence>
<keyword evidence="2" id="KW-1185">Reference proteome</keyword>
<comment type="caution">
    <text evidence="1">The sequence shown here is derived from an EMBL/GenBank/DDBJ whole genome shotgun (WGS) entry which is preliminary data.</text>
</comment>
<protein>
    <submittedName>
        <fullName evidence="1">Uncharacterized protein</fullName>
    </submittedName>
</protein>
<dbReference type="Proteomes" id="UP000324222">
    <property type="component" value="Unassembled WGS sequence"/>
</dbReference>
<name>A0A5B7GBI0_PORTR</name>
<dbReference type="AlphaFoldDB" id="A0A5B7GBI0"/>
<proteinExistence type="predicted"/>